<evidence type="ECO:0000313" key="2">
    <source>
        <dbReference type="EMBL" id="KAF3502035.1"/>
    </source>
</evidence>
<protein>
    <submittedName>
        <fullName evidence="2">Uncharacterized protein</fullName>
    </submittedName>
</protein>
<proteinExistence type="predicted"/>
<comment type="caution">
    <text evidence="2">The sequence shown here is derived from an EMBL/GenBank/DDBJ whole genome shotgun (WGS) entry which is preliminary data.</text>
</comment>
<evidence type="ECO:0000313" key="3">
    <source>
        <dbReference type="Proteomes" id="UP000712600"/>
    </source>
</evidence>
<dbReference type="EMBL" id="QGKX02001621">
    <property type="protein sequence ID" value="KAF3502035.1"/>
    <property type="molecule type" value="Genomic_DNA"/>
</dbReference>
<reference evidence="2" key="1">
    <citation type="submission" date="2019-12" db="EMBL/GenBank/DDBJ databases">
        <title>Genome sequencing and annotation of Brassica cretica.</title>
        <authorList>
            <person name="Studholme D.J."/>
            <person name="Sarris P."/>
        </authorList>
    </citation>
    <scope>NUCLEOTIDE SEQUENCE</scope>
    <source>
        <strain evidence="2">PFS-109/04</strain>
        <tissue evidence="2">Leaf</tissue>
    </source>
</reference>
<feature type="region of interest" description="Disordered" evidence="1">
    <location>
        <begin position="1"/>
        <end position="26"/>
    </location>
</feature>
<sequence length="104" mass="12364">MPTSVDNDPPRPHTMKSQQNFHTREETDQLVEEIYRALETTEERLNGRCDGIYFPMKLYKGNWWRFRVTLPVDQKHGYRSTDGTRYRPTFTIEHRSTTLQTEAG</sequence>
<accession>A0A8S9NEA5</accession>
<name>A0A8S9NEA5_BRACR</name>
<gene>
    <name evidence="2" type="ORF">F2Q69_00042341</name>
</gene>
<evidence type="ECO:0000256" key="1">
    <source>
        <dbReference type="SAM" id="MobiDB-lite"/>
    </source>
</evidence>
<dbReference type="Proteomes" id="UP000712600">
    <property type="component" value="Unassembled WGS sequence"/>
</dbReference>
<organism evidence="2 3">
    <name type="scientific">Brassica cretica</name>
    <name type="common">Mustard</name>
    <dbReference type="NCBI Taxonomy" id="69181"/>
    <lineage>
        <taxon>Eukaryota</taxon>
        <taxon>Viridiplantae</taxon>
        <taxon>Streptophyta</taxon>
        <taxon>Embryophyta</taxon>
        <taxon>Tracheophyta</taxon>
        <taxon>Spermatophyta</taxon>
        <taxon>Magnoliopsida</taxon>
        <taxon>eudicotyledons</taxon>
        <taxon>Gunneridae</taxon>
        <taxon>Pentapetalae</taxon>
        <taxon>rosids</taxon>
        <taxon>malvids</taxon>
        <taxon>Brassicales</taxon>
        <taxon>Brassicaceae</taxon>
        <taxon>Brassiceae</taxon>
        <taxon>Brassica</taxon>
    </lineage>
</organism>
<dbReference type="AlphaFoldDB" id="A0A8S9NEA5"/>